<evidence type="ECO:0000313" key="2">
    <source>
        <dbReference type="Proteomes" id="UP000271624"/>
    </source>
</evidence>
<organism evidence="1 2">
    <name type="scientific">Dulcicalothrix desertica PCC 7102</name>
    <dbReference type="NCBI Taxonomy" id="232991"/>
    <lineage>
        <taxon>Bacteria</taxon>
        <taxon>Bacillati</taxon>
        <taxon>Cyanobacteriota</taxon>
        <taxon>Cyanophyceae</taxon>
        <taxon>Nostocales</taxon>
        <taxon>Calotrichaceae</taxon>
        <taxon>Dulcicalothrix</taxon>
    </lineage>
</organism>
<reference evidence="1" key="1">
    <citation type="submission" date="2018-12" db="EMBL/GenBank/DDBJ databases">
        <authorList>
            <person name="Will S."/>
            <person name="Neumann-Schaal M."/>
            <person name="Henke P."/>
        </authorList>
    </citation>
    <scope>NUCLEOTIDE SEQUENCE</scope>
    <source>
        <strain evidence="1">PCC 7102</strain>
    </source>
</reference>
<gene>
    <name evidence="1" type="ORF">DSM106972_090760</name>
</gene>
<sequence length="364" mass="42172">MKTSTLYNLNTLIMKDQFLPRVVWLETEDFEQARFNCETNFNKTKGITQWQIYLNTLVFQGFQRYLKERNPNITINQNNHNLAFDNIFYLTSNKFSCCLIICDNLLDELATIPKKLINSSQHAHFYVLIEIFEEEQQLNIHGFVRHDELFKYLQRQNLESLLSDSYQLPLSLFDREINNLLLYTRFLPPSAIQLPVAASNNTLRETIKASTQTALVNLCEWWNGVFEEGWESTESIWNGISNNFAWGYVRSTQVSNNFPLSRTKLFDLGIVLQNKPIALVISIKDENEEKGVLAQVIPHHEEYLPSGLKLKVILNPNTTESESQEVIARQTSEVIQLEFSEAPGKQFQIEVSYENTAVNEAFLL</sequence>
<evidence type="ECO:0008006" key="3">
    <source>
        <dbReference type="Google" id="ProtNLM"/>
    </source>
</evidence>
<dbReference type="EMBL" id="RSCL01000042">
    <property type="protein sequence ID" value="RUS95300.1"/>
    <property type="molecule type" value="Genomic_DNA"/>
</dbReference>
<protein>
    <recommendedName>
        <fullName evidence="3">DUF1822 domain-containing protein</fullName>
    </recommendedName>
</protein>
<dbReference type="AlphaFoldDB" id="A0A433UN86"/>
<comment type="caution">
    <text evidence="1">The sequence shown here is derived from an EMBL/GenBank/DDBJ whole genome shotgun (WGS) entry which is preliminary data.</text>
</comment>
<accession>A0A433UN86</accession>
<proteinExistence type="predicted"/>
<dbReference type="InterPro" id="IPR014951">
    <property type="entry name" value="DUF1822"/>
</dbReference>
<dbReference type="OrthoDB" id="467121at2"/>
<reference evidence="1" key="2">
    <citation type="journal article" date="2019" name="Genome Biol. Evol.">
        <title>Day and night: Metabolic profiles and evolutionary relationships of six axenic non-marine cyanobacteria.</title>
        <authorList>
            <person name="Will S.E."/>
            <person name="Henke P."/>
            <person name="Boedeker C."/>
            <person name="Huang S."/>
            <person name="Brinkmann H."/>
            <person name="Rohde M."/>
            <person name="Jarek M."/>
            <person name="Friedl T."/>
            <person name="Seufert S."/>
            <person name="Schumacher M."/>
            <person name="Overmann J."/>
            <person name="Neumann-Schaal M."/>
            <person name="Petersen J."/>
        </authorList>
    </citation>
    <scope>NUCLEOTIDE SEQUENCE [LARGE SCALE GENOMIC DNA]</scope>
    <source>
        <strain evidence="1">PCC 7102</strain>
    </source>
</reference>
<evidence type="ECO:0000313" key="1">
    <source>
        <dbReference type="EMBL" id="RUS95300.1"/>
    </source>
</evidence>
<dbReference type="Proteomes" id="UP000271624">
    <property type="component" value="Unassembled WGS sequence"/>
</dbReference>
<keyword evidence="2" id="KW-1185">Reference proteome</keyword>
<dbReference type="Pfam" id="PF08852">
    <property type="entry name" value="DUF1822"/>
    <property type="match status" value="1"/>
</dbReference>
<name>A0A433UN86_9CYAN</name>